<dbReference type="PROSITE" id="PS51257">
    <property type="entry name" value="PROKAR_LIPOPROTEIN"/>
    <property type="match status" value="1"/>
</dbReference>
<evidence type="ECO:0000313" key="3">
    <source>
        <dbReference type="Proteomes" id="UP001629249"/>
    </source>
</evidence>
<dbReference type="RefSeq" id="WP_408329073.1">
    <property type="nucleotide sequence ID" value="NZ_JAQQFH010000008.1"/>
</dbReference>
<evidence type="ECO:0000313" key="2">
    <source>
        <dbReference type="EMBL" id="MFL9885180.1"/>
    </source>
</evidence>
<reference evidence="2 3" key="1">
    <citation type="journal article" date="2024" name="Chem. Sci.">
        <title>Discovery of megapolipeptins by genome mining of a Burkholderiales bacteria collection.</title>
        <authorList>
            <person name="Paulo B.S."/>
            <person name="Recchia M.J.J."/>
            <person name="Lee S."/>
            <person name="Fergusson C.H."/>
            <person name="Romanowski S.B."/>
            <person name="Hernandez A."/>
            <person name="Krull N."/>
            <person name="Liu D.Y."/>
            <person name="Cavanagh H."/>
            <person name="Bos A."/>
            <person name="Gray C.A."/>
            <person name="Murphy B.T."/>
            <person name="Linington R.G."/>
            <person name="Eustaquio A.S."/>
        </authorList>
    </citation>
    <scope>NUCLEOTIDE SEQUENCE [LARGE SCALE GENOMIC DNA]</scope>
    <source>
        <strain evidence="2 3">RL16-012-BIC-B</strain>
    </source>
</reference>
<protein>
    <submittedName>
        <fullName evidence="2">DUF3304 domain-containing protein</fullName>
    </submittedName>
</protein>
<feature type="chain" id="PRO_5046127900" evidence="1">
    <location>
        <begin position="30"/>
        <end position="200"/>
    </location>
</feature>
<dbReference type="Proteomes" id="UP001629249">
    <property type="component" value="Unassembled WGS sequence"/>
</dbReference>
<name>A0ABW8ZRD2_9BURK</name>
<proteinExistence type="predicted"/>
<comment type="caution">
    <text evidence="2">The sequence shown here is derived from an EMBL/GenBank/DDBJ whole genome shotgun (WGS) entry which is preliminary data.</text>
</comment>
<accession>A0ABW8ZRD2</accession>
<gene>
    <name evidence="2" type="ORF">PQR66_19210</name>
</gene>
<keyword evidence="3" id="KW-1185">Reference proteome</keyword>
<evidence type="ECO:0000256" key="1">
    <source>
        <dbReference type="SAM" id="SignalP"/>
    </source>
</evidence>
<sequence>MNLRMSMQKITSLRHILFVVFLLVFTACSRTTDTSDAAASEGHVPTDQVQEETMDLKLNALNYTDVPIGLFYVDGTSGANVSSRIGSGGGTIICCVSVPKKWHPGLTVNVQWQDDNLYQKDPKAMASREVPVEKYEYFSDGFLWVLFFPGDKIKVYASPWMPGFSGFPEGLQAPFEACPDHFTLLNSDPRCPKPDKRIKP</sequence>
<dbReference type="Pfam" id="PF11745">
    <property type="entry name" value="DUF3304"/>
    <property type="match status" value="1"/>
</dbReference>
<feature type="signal peptide" evidence="1">
    <location>
        <begin position="1"/>
        <end position="29"/>
    </location>
</feature>
<keyword evidence="1" id="KW-0732">Signal</keyword>
<dbReference type="InterPro" id="IPR021733">
    <property type="entry name" value="DUF3304"/>
</dbReference>
<organism evidence="2 3">
    <name type="scientific">Paraburkholderia agricolaris</name>
    <dbReference type="NCBI Taxonomy" id="2152888"/>
    <lineage>
        <taxon>Bacteria</taxon>
        <taxon>Pseudomonadati</taxon>
        <taxon>Pseudomonadota</taxon>
        <taxon>Betaproteobacteria</taxon>
        <taxon>Burkholderiales</taxon>
        <taxon>Burkholderiaceae</taxon>
        <taxon>Paraburkholderia</taxon>
    </lineage>
</organism>
<dbReference type="EMBL" id="JAQQFN010000014">
    <property type="protein sequence ID" value="MFL9885180.1"/>
    <property type="molecule type" value="Genomic_DNA"/>
</dbReference>